<dbReference type="PANTHER" id="PTHR33121">
    <property type="entry name" value="CYCLIC DI-GMP PHOSPHODIESTERASE PDEF"/>
    <property type="match status" value="1"/>
</dbReference>
<dbReference type="InterPro" id="IPR050706">
    <property type="entry name" value="Cyclic-di-GMP_PDE-like"/>
</dbReference>
<gene>
    <name evidence="2" type="ORF">N784_13900</name>
</gene>
<accession>A0A0A5HVN1</accession>
<dbReference type="Pfam" id="PF00563">
    <property type="entry name" value="EAL"/>
    <property type="match status" value="1"/>
</dbReference>
<comment type="caution">
    <text evidence="2">The sequence shown here is derived from an EMBL/GenBank/DDBJ whole genome shotgun (WGS) entry which is preliminary data.</text>
</comment>
<dbReference type="SUPFAM" id="SSF141868">
    <property type="entry name" value="EAL domain-like"/>
    <property type="match status" value="1"/>
</dbReference>
<organism evidence="2 3">
    <name type="scientific">Pontibacillus litoralis JSM 072002</name>
    <dbReference type="NCBI Taxonomy" id="1385512"/>
    <lineage>
        <taxon>Bacteria</taxon>
        <taxon>Bacillati</taxon>
        <taxon>Bacillota</taxon>
        <taxon>Bacilli</taxon>
        <taxon>Bacillales</taxon>
        <taxon>Bacillaceae</taxon>
        <taxon>Pontibacillus</taxon>
    </lineage>
</organism>
<dbReference type="OrthoDB" id="581425at2"/>
<protein>
    <submittedName>
        <fullName evidence="2">Diguanylate phosphodiesterase</fullName>
    </submittedName>
</protein>
<reference evidence="2 3" key="1">
    <citation type="submission" date="2013-08" db="EMBL/GenBank/DDBJ databases">
        <authorList>
            <person name="Huang J."/>
            <person name="Wang G."/>
        </authorList>
    </citation>
    <scope>NUCLEOTIDE SEQUENCE [LARGE SCALE GENOMIC DNA]</scope>
    <source>
        <strain evidence="2 3">JSM 072002</strain>
    </source>
</reference>
<dbReference type="InterPro" id="IPR035919">
    <property type="entry name" value="EAL_sf"/>
</dbReference>
<keyword evidence="3" id="KW-1185">Reference proteome</keyword>
<dbReference type="InterPro" id="IPR001633">
    <property type="entry name" value="EAL_dom"/>
</dbReference>
<dbReference type="Proteomes" id="UP000030401">
    <property type="component" value="Unassembled WGS sequence"/>
</dbReference>
<dbReference type="eggNOG" id="COG2200">
    <property type="taxonomic scope" value="Bacteria"/>
</dbReference>
<dbReference type="PROSITE" id="PS50883">
    <property type="entry name" value="EAL"/>
    <property type="match status" value="1"/>
</dbReference>
<evidence type="ECO:0000313" key="2">
    <source>
        <dbReference type="EMBL" id="KGX87707.1"/>
    </source>
</evidence>
<dbReference type="SMART" id="SM00052">
    <property type="entry name" value="EAL"/>
    <property type="match status" value="1"/>
</dbReference>
<dbReference type="CDD" id="cd01948">
    <property type="entry name" value="EAL"/>
    <property type="match status" value="1"/>
</dbReference>
<dbReference type="PANTHER" id="PTHR33121:SF76">
    <property type="entry name" value="SIGNALING PROTEIN"/>
    <property type="match status" value="1"/>
</dbReference>
<dbReference type="GO" id="GO:0071111">
    <property type="term" value="F:cyclic-guanylate-specific phosphodiesterase activity"/>
    <property type="evidence" value="ECO:0007669"/>
    <property type="project" value="InterPro"/>
</dbReference>
<sequence length="340" mass="39248">MIHTQQSYQLFHSLLEQQHIHIHYQPVVALQTGDIFGYEALTRFPDNPYFRHPGELFTFASEHGKLFELEKVTRELAIQSVFHKLTNNEKLWLNLSPDVMYDRSFTTGYTHSLLEKSGIKQNQIVFEITERSAIQDFDSFKRVLKHYRQQGFLIAIDDAGAGYSSLEAITELQPDYIKIDRSLIRNIDQSSTRQYMLEALMQLSSKMGAGVIAEGIETKEELQCVIQNGVPYAQGYFIARPDYPIPSIRDEGLKTIQQFDRSNDTRMIITSSTTFYDVISQVEAFVGQVDNTVILLENGSYIPFKTIIQFVCYTQLHETFTLQDKVLDKLQRYCAIHQTK</sequence>
<dbReference type="RefSeq" id="WP_052127143.1">
    <property type="nucleotide sequence ID" value="NZ_AVPG01000005.1"/>
</dbReference>
<feature type="domain" description="EAL" evidence="1">
    <location>
        <begin position="3"/>
        <end position="255"/>
    </location>
</feature>
<dbReference type="Gene3D" id="3.20.20.450">
    <property type="entry name" value="EAL domain"/>
    <property type="match status" value="1"/>
</dbReference>
<dbReference type="STRING" id="1385512.N784_13900"/>
<evidence type="ECO:0000313" key="3">
    <source>
        <dbReference type="Proteomes" id="UP000030401"/>
    </source>
</evidence>
<evidence type="ECO:0000259" key="1">
    <source>
        <dbReference type="PROSITE" id="PS50883"/>
    </source>
</evidence>
<proteinExistence type="predicted"/>
<name>A0A0A5HVN1_9BACI</name>
<dbReference type="AlphaFoldDB" id="A0A0A5HVN1"/>
<dbReference type="EMBL" id="AVPG01000005">
    <property type="protein sequence ID" value="KGX87707.1"/>
    <property type="molecule type" value="Genomic_DNA"/>
</dbReference>